<feature type="chain" id="PRO_5012327006" description="Secreted protein" evidence="1">
    <location>
        <begin position="19"/>
        <end position="89"/>
    </location>
</feature>
<feature type="signal peptide" evidence="1">
    <location>
        <begin position="1"/>
        <end position="18"/>
    </location>
</feature>
<keyword evidence="3" id="KW-1185">Reference proteome</keyword>
<accession>A0A1X7RC01</accession>
<reference evidence="2 3" key="1">
    <citation type="submission" date="2016-06" db="EMBL/GenBank/DDBJ databases">
        <authorList>
            <person name="Kjaerup R.B."/>
            <person name="Dalgaard T.S."/>
            <person name="Juul-Madsen H.R."/>
        </authorList>
    </citation>
    <scope>NUCLEOTIDE SEQUENCE [LARGE SCALE GENOMIC DNA]</scope>
</reference>
<evidence type="ECO:0000256" key="1">
    <source>
        <dbReference type="SAM" id="SignalP"/>
    </source>
</evidence>
<dbReference type="EMBL" id="LT853692">
    <property type="protein sequence ID" value="SMQ44969.1"/>
    <property type="molecule type" value="Genomic_DNA"/>
</dbReference>
<evidence type="ECO:0008006" key="4">
    <source>
        <dbReference type="Google" id="ProtNLM"/>
    </source>
</evidence>
<evidence type="ECO:0000313" key="3">
    <source>
        <dbReference type="Proteomes" id="UP000215127"/>
    </source>
</evidence>
<gene>
    <name evidence="2" type="ORF">ZT3D7_G113</name>
</gene>
<protein>
    <recommendedName>
        <fullName evidence="4">Secreted protein</fullName>
    </recommendedName>
</protein>
<evidence type="ECO:0000313" key="2">
    <source>
        <dbReference type="EMBL" id="SMQ44969.1"/>
    </source>
</evidence>
<dbReference type="Proteomes" id="UP000215127">
    <property type="component" value="Chromosome 1"/>
</dbReference>
<proteinExistence type="predicted"/>
<dbReference type="AlphaFoldDB" id="A0A1X7RC01"/>
<sequence>MQILNLSILLCLASSATAYWCIPCDPNQKFKGPGNCNDYPNGNCSPQQSDPDGGVYGCSNKCPKALTACFPDFSVVDQSAADCDGNPNN</sequence>
<name>A0A1X7RC01_ZYMT9</name>
<keyword evidence="1" id="KW-0732">Signal</keyword>
<organism evidence="2 3">
    <name type="scientific">Zymoseptoria tritici (strain ST99CH_3D7)</name>
    <dbReference type="NCBI Taxonomy" id="1276538"/>
    <lineage>
        <taxon>Eukaryota</taxon>
        <taxon>Fungi</taxon>
        <taxon>Dikarya</taxon>
        <taxon>Ascomycota</taxon>
        <taxon>Pezizomycotina</taxon>
        <taxon>Dothideomycetes</taxon>
        <taxon>Dothideomycetidae</taxon>
        <taxon>Mycosphaerellales</taxon>
        <taxon>Mycosphaerellaceae</taxon>
        <taxon>Zymoseptoria</taxon>
    </lineage>
</organism>